<dbReference type="GO" id="GO:0000729">
    <property type="term" value="P:DNA double-strand break processing"/>
    <property type="evidence" value="ECO:0007669"/>
    <property type="project" value="TreeGrafter"/>
</dbReference>
<gene>
    <name evidence="2" type="primary">NCL1_32508</name>
    <name evidence="2" type="ORF">NPIL_316421</name>
</gene>
<dbReference type="GO" id="GO:0044774">
    <property type="term" value="P:mitotic DNA integrity checkpoint signaling"/>
    <property type="evidence" value="ECO:0007669"/>
    <property type="project" value="TreeGrafter"/>
</dbReference>
<dbReference type="GO" id="GO:0042800">
    <property type="term" value="F:histone H3K4 methyltransferase activity"/>
    <property type="evidence" value="ECO:0007669"/>
    <property type="project" value="TreeGrafter"/>
</dbReference>
<keyword evidence="3" id="KW-1185">Reference proteome</keyword>
<sequence>MEVSKDIIRYCLLYDFKMGLLAAVSSRRICQTFWDSAVNECTARHWFQKFKSRDLSLCDKIRSGRPHTWDDEALQVSIKENSNLICGEFATLLTFCDETDFICTS</sequence>
<dbReference type="AlphaFoldDB" id="A0A8X6QMI3"/>
<dbReference type="InterPro" id="IPR041426">
    <property type="entry name" value="Mos1_HTH"/>
</dbReference>
<dbReference type="GO" id="GO:0003690">
    <property type="term" value="F:double-stranded DNA binding"/>
    <property type="evidence" value="ECO:0007669"/>
    <property type="project" value="TreeGrafter"/>
</dbReference>
<proteinExistence type="predicted"/>
<dbReference type="EMBL" id="BMAW01128667">
    <property type="protein sequence ID" value="GFU26836.1"/>
    <property type="molecule type" value="Genomic_DNA"/>
</dbReference>
<dbReference type="Pfam" id="PF17906">
    <property type="entry name" value="HTH_48"/>
    <property type="match status" value="1"/>
</dbReference>
<evidence type="ECO:0000313" key="2">
    <source>
        <dbReference type="EMBL" id="GFU26836.1"/>
    </source>
</evidence>
<dbReference type="OrthoDB" id="6431778at2759"/>
<reference evidence="2" key="1">
    <citation type="submission" date="2020-08" db="EMBL/GenBank/DDBJ databases">
        <title>Multicomponent nature underlies the extraordinary mechanical properties of spider dragline silk.</title>
        <authorList>
            <person name="Kono N."/>
            <person name="Nakamura H."/>
            <person name="Mori M."/>
            <person name="Yoshida Y."/>
            <person name="Ohtoshi R."/>
            <person name="Malay A.D."/>
            <person name="Moran D.A.P."/>
            <person name="Tomita M."/>
            <person name="Numata K."/>
            <person name="Arakawa K."/>
        </authorList>
    </citation>
    <scope>NUCLEOTIDE SEQUENCE</scope>
</reference>
<dbReference type="GO" id="GO:0031297">
    <property type="term" value="P:replication fork processing"/>
    <property type="evidence" value="ECO:0007669"/>
    <property type="project" value="TreeGrafter"/>
</dbReference>
<dbReference type="GO" id="GO:0046975">
    <property type="term" value="F:histone H3K36 methyltransferase activity"/>
    <property type="evidence" value="ECO:0007669"/>
    <property type="project" value="TreeGrafter"/>
</dbReference>
<evidence type="ECO:0000313" key="3">
    <source>
        <dbReference type="Proteomes" id="UP000887013"/>
    </source>
</evidence>
<evidence type="ECO:0000259" key="1">
    <source>
        <dbReference type="Pfam" id="PF17906"/>
    </source>
</evidence>
<dbReference type="PANTHER" id="PTHR46060:SF2">
    <property type="entry name" value="HISTONE-LYSINE N-METHYLTRANSFERASE SETMAR"/>
    <property type="match status" value="1"/>
</dbReference>
<feature type="domain" description="Mos1 transposase HTH" evidence="1">
    <location>
        <begin position="8"/>
        <end position="54"/>
    </location>
</feature>
<dbReference type="GO" id="GO:0015074">
    <property type="term" value="P:DNA integration"/>
    <property type="evidence" value="ECO:0007669"/>
    <property type="project" value="TreeGrafter"/>
</dbReference>
<dbReference type="InterPro" id="IPR052709">
    <property type="entry name" value="Transposase-MT_Hybrid"/>
</dbReference>
<dbReference type="GO" id="GO:0005634">
    <property type="term" value="C:nucleus"/>
    <property type="evidence" value="ECO:0007669"/>
    <property type="project" value="TreeGrafter"/>
</dbReference>
<dbReference type="PANTHER" id="PTHR46060">
    <property type="entry name" value="MARINER MOS1 TRANSPOSASE-LIKE PROTEIN"/>
    <property type="match status" value="1"/>
</dbReference>
<name>A0A8X6QMI3_NEPPI</name>
<dbReference type="Gene3D" id="1.10.10.1450">
    <property type="match status" value="1"/>
</dbReference>
<protein>
    <submittedName>
        <fullName evidence="2">Histone-lysine N-methyltransferase SETMAR</fullName>
    </submittedName>
</protein>
<dbReference type="Proteomes" id="UP000887013">
    <property type="component" value="Unassembled WGS sequence"/>
</dbReference>
<organism evidence="2 3">
    <name type="scientific">Nephila pilipes</name>
    <name type="common">Giant wood spider</name>
    <name type="synonym">Nephila maculata</name>
    <dbReference type="NCBI Taxonomy" id="299642"/>
    <lineage>
        <taxon>Eukaryota</taxon>
        <taxon>Metazoa</taxon>
        <taxon>Ecdysozoa</taxon>
        <taxon>Arthropoda</taxon>
        <taxon>Chelicerata</taxon>
        <taxon>Arachnida</taxon>
        <taxon>Araneae</taxon>
        <taxon>Araneomorphae</taxon>
        <taxon>Entelegynae</taxon>
        <taxon>Araneoidea</taxon>
        <taxon>Nephilidae</taxon>
        <taxon>Nephila</taxon>
    </lineage>
</organism>
<comment type="caution">
    <text evidence="2">The sequence shown here is derived from an EMBL/GenBank/DDBJ whole genome shotgun (WGS) entry which is preliminary data.</text>
</comment>
<dbReference type="GO" id="GO:0035861">
    <property type="term" value="C:site of double-strand break"/>
    <property type="evidence" value="ECO:0007669"/>
    <property type="project" value="TreeGrafter"/>
</dbReference>
<dbReference type="GO" id="GO:0000793">
    <property type="term" value="C:condensed chromosome"/>
    <property type="evidence" value="ECO:0007669"/>
    <property type="project" value="TreeGrafter"/>
</dbReference>
<dbReference type="GO" id="GO:0000014">
    <property type="term" value="F:single-stranded DNA endodeoxyribonuclease activity"/>
    <property type="evidence" value="ECO:0007669"/>
    <property type="project" value="TreeGrafter"/>
</dbReference>
<dbReference type="GO" id="GO:0006303">
    <property type="term" value="P:double-strand break repair via nonhomologous end joining"/>
    <property type="evidence" value="ECO:0007669"/>
    <property type="project" value="TreeGrafter"/>
</dbReference>
<dbReference type="GO" id="GO:0044547">
    <property type="term" value="F:DNA topoisomerase binding"/>
    <property type="evidence" value="ECO:0007669"/>
    <property type="project" value="TreeGrafter"/>
</dbReference>
<accession>A0A8X6QMI3</accession>
<dbReference type="GO" id="GO:0003697">
    <property type="term" value="F:single-stranded DNA binding"/>
    <property type="evidence" value="ECO:0007669"/>
    <property type="project" value="TreeGrafter"/>
</dbReference>